<accession>A0A2D4LUT9</accession>
<evidence type="ECO:0000313" key="1">
    <source>
        <dbReference type="EMBL" id="LAB24423.1"/>
    </source>
</evidence>
<dbReference type="AlphaFoldDB" id="A0A2D4LUT9"/>
<protein>
    <submittedName>
        <fullName evidence="1">Uncharacterized protein</fullName>
    </submittedName>
</protein>
<dbReference type="EMBL" id="IACM01047298">
    <property type="protein sequence ID" value="LAB24423.1"/>
    <property type="molecule type" value="Transcribed_RNA"/>
</dbReference>
<name>A0A2D4LUT9_9SAUR</name>
<proteinExistence type="predicted"/>
<reference evidence="1" key="1">
    <citation type="submission" date="2017-07" db="EMBL/GenBank/DDBJ databases">
        <authorList>
            <person name="Mikheyev A."/>
            <person name="Grau M."/>
        </authorList>
    </citation>
    <scope>NUCLEOTIDE SEQUENCE</scope>
    <source>
        <tissue evidence="1">Venom_gland</tissue>
    </source>
</reference>
<sequence length="99" mass="11340">MGSKRIGFCFTSKKSAPNVLRHKDTVQIWEKRHFQMAKLFSLLLSMHNDSTSVCSFGKESSKYPQRYQPMTKTGMCVSTRIHSQLPLCHQPNIPDTLLP</sequence>
<reference evidence="1" key="2">
    <citation type="submission" date="2017-11" db="EMBL/GenBank/DDBJ databases">
        <title>Coralsnake Venomics: Analyses of Venom Gland Transcriptomes and Proteomes of Six Brazilian Taxa.</title>
        <authorList>
            <person name="Aird S.D."/>
            <person name="Jorge da Silva N."/>
            <person name="Qiu L."/>
            <person name="Villar-Briones A."/>
            <person name="Aparecida-Saddi V."/>
            <person name="Campos-Telles M.P."/>
            <person name="Grau M."/>
            <person name="Mikheyev A.S."/>
        </authorList>
    </citation>
    <scope>NUCLEOTIDE SEQUENCE</scope>
    <source>
        <tissue evidence="1">Venom_gland</tissue>
    </source>
</reference>
<organism evidence="1">
    <name type="scientific">Micrurus spixii</name>
    <name type="common">Amazon coral snake</name>
    <dbReference type="NCBI Taxonomy" id="129469"/>
    <lineage>
        <taxon>Eukaryota</taxon>
        <taxon>Metazoa</taxon>
        <taxon>Chordata</taxon>
        <taxon>Craniata</taxon>
        <taxon>Vertebrata</taxon>
        <taxon>Euteleostomi</taxon>
        <taxon>Lepidosauria</taxon>
        <taxon>Squamata</taxon>
        <taxon>Bifurcata</taxon>
        <taxon>Unidentata</taxon>
        <taxon>Episquamata</taxon>
        <taxon>Toxicofera</taxon>
        <taxon>Serpentes</taxon>
        <taxon>Colubroidea</taxon>
        <taxon>Elapidae</taxon>
        <taxon>Elapinae</taxon>
        <taxon>Micrurus</taxon>
    </lineage>
</organism>